<dbReference type="Proteomes" id="UP001148614">
    <property type="component" value="Unassembled WGS sequence"/>
</dbReference>
<sequence>MSHLYVTRNFKLPPGPSARKIIFVAATHGLAEHAKQLGVRTATNASMAVSMALIAFGRHPDKDDDVRKTLMSMLGASSDSEGESVAARIIRYHAPEHVKTVKHLIEWYLNSIYPATARDKFWHRAWCEDEVVDDEIFDDETIDDETAEDDETADDDETVEEATGSGTIDTVTPRRPQRITTTPTVPLTPLTPTPSPMERKRRSNELETEASTSSQALPSNKQSHTGATPSQQAQPIPDNTYTHDGFFWPFGAFRPLRCSGLRVRFCAAASPTPQPEPEPATLTAWEAVRRAYPVVAGRQTHRPSASSRNRNLKAALLQVSGVESQHQCSRCAQRKNLWDVCVGGANGVPCAGCIYNGQMAKCVFSSASTSAPAPAAAAVSAPASEPEPEPEPEPAARPPYRFGNDDDDDDTVALFFLRPPVSSSPEDLAAASARRIALALCAN</sequence>
<evidence type="ECO:0000256" key="1">
    <source>
        <dbReference type="SAM" id="MobiDB-lite"/>
    </source>
</evidence>
<feature type="compositionally biased region" description="Low complexity" evidence="1">
    <location>
        <begin position="170"/>
        <end position="188"/>
    </location>
</feature>
<feature type="region of interest" description="Disordered" evidence="1">
    <location>
        <begin position="136"/>
        <end position="240"/>
    </location>
</feature>
<reference evidence="2" key="1">
    <citation type="submission" date="2022-07" db="EMBL/GenBank/DDBJ databases">
        <title>Genome Sequence of Xylaria arbuscula.</title>
        <authorList>
            <person name="Buettner E."/>
        </authorList>
    </citation>
    <scope>NUCLEOTIDE SEQUENCE</scope>
    <source>
        <strain evidence="2">VT107</strain>
    </source>
</reference>
<name>A0A9W8N8J6_9PEZI</name>
<feature type="compositionally biased region" description="Acidic residues" evidence="1">
    <location>
        <begin position="136"/>
        <end position="160"/>
    </location>
</feature>
<dbReference type="InterPro" id="IPR022190">
    <property type="entry name" value="DUF3716"/>
</dbReference>
<dbReference type="Pfam" id="PF12511">
    <property type="entry name" value="DUF3716"/>
    <property type="match status" value="1"/>
</dbReference>
<comment type="caution">
    <text evidence="2">The sequence shown here is derived from an EMBL/GenBank/DDBJ whole genome shotgun (WGS) entry which is preliminary data.</text>
</comment>
<organism evidence="2 3">
    <name type="scientific">Xylaria arbuscula</name>
    <dbReference type="NCBI Taxonomy" id="114810"/>
    <lineage>
        <taxon>Eukaryota</taxon>
        <taxon>Fungi</taxon>
        <taxon>Dikarya</taxon>
        <taxon>Ascomycota</taxon>
        <taxon>Pezizomycotina</taxon>
        <taxon>Sordariomycetes</taxon>
        <taxon>Xylariomycetidae</taxon>
        <taxon>Xylariales</taxon>
        <taxon>Xylariaceae</taxon>
        <taxon>Xylaria</taxon>
    </lineage>
</organism>
<accession>A0A9W8N8J6</accession>
<protein>
    <submittedName>
        <fullName evidence="2">Uncharacterized protein</fullName>
    </submittedName>
</protein>
<dbReference type="EMBL" id="JANPWZ010001827">
    <property type="protein sequence ID" value="KAJ3562954.1"/>
    <property type="molecule type" value="Genomic_DNA"/>
</dbReference>
<feature type="compositionally biased region" description="Polar residues" evidence="1">
    <location>
        <begin position="209"/>
        <end position="240"/>
    </location>
</feature>
<dbReference type="AlphaFoldDB" id="A0A9W8N8J6"/>
<evidence type="ECO:0000313" key="2">
    <source>
        <dbReference type="EMBL" id="KAJ3562954.1"/>
    </source>
</evidence>
<keyword evidence="3" id="KW-1185">Reference proteome</keyword>
<proteinExistence type="predicted"/>
<evidence type="ECO:0000313" key="3">
    <source>
        <dbReference type="Proteomes" id="UP001148614"/>
    </source>
</evidence>
<feature type="region of interest" description="Disordered" evidence="1">
    <location>
        <begin position="377"/>
        <end position="410"/>
    </location>
</feature>
<gene>
    <name evidence="2" type="ORF">NPX13_g8369</name>
</gene>